<dbReference type="InterPro" id="IPR036451">
    <property type="entry name" value="CblAdoTrfase-like_sf"/>
</dbReference>
<keyword evidence="2 4" id="KW-0547">Nucleotide-binding</keyword>
<name>A0A916LJV8_KRYT1</name>
<comment type="similarity">
    <text evidence="4">Belongs to the Cob(I)alamin adenosyltransferase family.</text>
</comment>
<accession>A0A916LJV8</accession>
<gene>
    <name evidence="6" type="ORF">JGI25_01106</name>
</gene>
<evidence type="ECO:0000259" key="5">
    <source>
        <dbReference type="Pfam" id="PF01923"/>
    </source>
</evidence>
<evidence type="ECO:0000256" key="1">
    <source>
        <dbReference type="ARBA" id="ARBA00022679"/>
    </source>
</evidence>
<comment type="catalytic activity">
    <reaction evidence="4">
        <text>2 cob(II)alamin + reduced [electron-transfer flavoprotein] + 2 ATP = 2 adenosylcob(III)alamin + 2 triphosphate + oxidized [electron-transfer flavoprotein] + 3 H(+)</text>
        <dbReference type="Rhea" id="RHEA:28671"/>
        <dbReference type="Rhea" id="RHEA-COMP:10685"/>
        <dbReference type="Rhea" id="RHEA-COMP:10686"/>
        <dbReference type="ChEBI" id="CHEBI:15378"/>
        <dbReference type="ChEBI" id="CHEBI:16304"/>
        <dbReference type="ChEBI" id="CHEBI:18036"/>
        <dbReference type="ChEBI" id="CHEBI:18408"/>
        <dbReference type="ChEBI" id="CHEBI:30616"/>
        <dbReference type="ChEBI" id="CHEBI:57692"/>
        <dbReference type="ChEBI" id="CHEBI:58307"/>
        <dbReference type="EC" id="2.5.1.17"/>
    </reaction>
</comment>
<comment type="pathway">
    <text evidence="4">Cofactor biosynthesis; adenosylcobalamin biosynthesis; adenosylcobalamin from cob(II)yrinate a,c-diamide: step 2/7.</text>
</comment>
<dbReference type="PANTHER" id="PTHR12213:SF0">
    <property type="entry name" value="CORRINOID ADENOSYLTRANSFERASE MMAB"/>
    <property type="match status" value="1"/>
</dbReference>
<sequence>EESLEPLRSFILPGGTFLASFLHLARTVCRRAERRIVSLSEKEKINENIIPFVNRLSDLFFTLARYANKIENVDDIKWIG</sequence>
<evidence type="ECO:0000256" key="2">
    <source>
        <dbReference type="ARBA" id="ARBA00022741"/>
    </source>
</evidence>
<dbReference type="Gene3D" id="1.20.1200.10">
    <property type="entry name" value="Cobalamin adenosyltransferase-like"/>
    <property type="match status" value="1"/>
</dbReference>
<dbReference type="Pfam" id="PF01923">
    <property type="entry name" value="Cob_adeno_trans"/>
    <property type="match status" value="1"/>
</dbReference>
<keyword evidence="1 4" id="KW-0808">Transferase</keyword>
<dbReference type="Proteomes" id="UP000243105">
    <property type="component" value="Unassembled WGS sequence"/>
</dbReference>
<evidence type="ECO:0000313" key="6">
    <source>
        <dbReference type="EMBL" id="CUT02682.1"/>
    </source>
</evidence>
<evidence type="ECO:0000256" key="3">
    <source>
        <dbReference type="ARBA" id="ARBA00022840"/>
    </source>
</evidence>
<proteinExistence type="inferred from homology"/>
<dbReference type="PANTHER" id="PTHR12213">
    <property type="entry name" value="CORRINOID ADENOSYLTRANSFERASE"/>
    <property type="match status" value="1"/>
</dbReference>
<evidence type="ECO:0000256" key="4">
    <source>
        <dbReference type="RuleBase" id="RU366026"/>
    </source>
</evidence>
<evidence type="ECO:0000313" key="7">
    <source>
        <dbReference type="Proteomes" id="UP000243105"/>
    </source>
</evidence>
<comment type="catalytic activity">
    <reaction evidence="4">
        <text>2 cob(II)yrinate a,c diamide + reduced [electron-transfer flavoprotein] + 2 ATP = 2 adenosylcob(III)yrinate a,c-diamide + 2 triphosphate + oxidized [electron-transfer flavoprotein] + 3 H(+)</text>
        <dbReference type="Rhea" id="RHEA:11528"/>
        <dbReference type="Rhea" id="RHEA-COMP:10685"/>
        <dbReference type="Rhea" id="RHEA-COMP:10686"/>
        <dbReference type="ChEBI" id="CHEBI:15378"/>
        <dbReference type="ChEBI" id="CHEBI:18036"/>
        <dbReference type="ChEBI" id="CHEBI:30616"/>
        <dbReference type="ChEBI" id="CHEBI:57692"/>
        <dbReference type="ChEBI" id="CHEBI:58307"/>
        <dbReference type="ChEBI" id="CHEBI:58503"/>
        <dbReference type="ChEBI" id="CHEBI:58537"/>
        <dbReference type="EC" id="2.5.1.17"/>
    </reaction>
</comment>
<keyword evidence="4" id="KW-0169">Cobalamin biosynthesis</keyword>
<organism evidence="6 7">
    <name type="scientific">Kryptobacter tengchongensis</name>
    <dbReference type="NCBI Taxonomy" id="1643429"/>
    <lineage>
        <taxon>Bacteria</taxon>
        <taxon>Pseudomonadati</taxon>
        <taxon>Candidatus Kryptoniota</taxon>
        <taxon>Candidatus Kryptobacter</taxon>
    </lineage>
</organism>
<keyword evidence="3 4" id="KW-0067">ATP-binding</keyword>
<dbReference type="GO" id="GO:0009236">
    <property type="term" value="P:cobalamin biosynthetic process"/>
    <property type="evidence" value="ECO:0007669"/>
    <property type="project" value="UniProtKB-UniRule"/>
</dbReference>
<dbReference type="SUPFAM" id="SSF89028">
    <property type="entry name" value="Cobalamin adenosyltransferase-like"/>
    <property type="match status" value="1"/>
</dbReference>
<feature type="domain" description="Cobalamin adenosyltransferase-like" evidence="5">
    <location>
        <begin position="2"/>
        <end position="67"/>
    </location>
</feature>
<dbReference type="GO" id="GO:0008817">
    <property type="term" value="F:corrinoid adenosyltransferase activity"/>
    <property type="evidence" value="ECO:0007669"/>
    <property type="project" value="UniProtKB-UniRule"/>
</dbReference>
<dbReference type="RefSeq" id="WP_143713659.1">
    <property type="nucleotide sequence ID" value="NZ_CZVV01000072.1"/>
</dbReference>
<dbReference type="InterPro" id="IPR029499">
    <property type="entry name" value="PduO-typ"/>
</dbReference>
<feature type="non-terminal residue" evidence="6">
    <location>
        <position position="1"/>
    </location>
</feature>
<dbReference type="AlphaFoldDB" id="A0A916LJV8"/>
<comment type="caution">
    <text evidence="6">The sequence shown here is derived from an EMBL/GenBank/DDBJ whole genome shotgun (WGS) entry which is preliminary data.</text>
</comment>
<dbReference type="GO" id="GO:0005524">
    <property type="term" value="F:ATP binding"/>
    <property type="evidence" value="ECO:0007669"/>
    <property type="project" value="UniProtKB-UniRule"/>
</dbReference>
<protein>
    <recommendedName>
        <fullName evidence="4">Corrinoid adenosyltransferase</fullName>
        <ecNumber evidence="4">2.5.1.17</ecNumber>
    </recommendedName>
    <alternativeName>
        <fullName evidence="4">Cob(II)alamin adenosyltransferase</fullName>
    </alternativeName>
    <alternativeName>
        <fullName evidence="4">Cob(II)yrinic acid a,c-diamide adenosyltransferase</fullName>
    </alternativeName>
    <alternativeName>
        <fullName evidence="4">Cobinamide/cobalamin adenosyltransferase</fullName>
    </alternativeName>
</protein>
<reference evidence="6 7" key="1">
    <citation type="submission" date="2015-11" db="EMBL/GenBank/DDBJ databases">
        <authorList>
            <person name="Varghese N."/>
        </authorList>
    </citation>
    <scope>NUCLEOTIDE SEQUENCE [LARGE SCALE GENOMIC DNA]</scope>
    <source>
        <strain evidence="6 7">JGI-25</strain>
    </source>
</reference>
<dbReference type="InterPro" id="IPR016030">
    <property type="entry name" value="CblAdoTrfase-like"/>
</dbReference>
<dbReference type="EC" id="2.5.1.17" evidence="4"/>
<dbReference type="EMBL" id="CZVV01000072">
    <property type="protein sequence ID" value="CUT02682.1"/>
    <property type="molecule type" value="Genomic_DNA"/>
</dbReference>